<dbReference type="GeneID" id="55005302"/>
<evidence type="ECO:0000313" key="2">
    <source>
        <dbReference type="Proteomes" id="UP000278586"/>
    </source>
</evidence>
<dbReference type="EMBL" id="MH779504">
    <property type="protein sequence ID" value="AYD83928.1"/>
    <property type="molecule type" value="Genomic_DNA"/>
</dbReference>
<accession>A0A386KEC4</accession>
<keyword evidence="2" id="KW-1185">Reference proteome</keyword>
<proteinExistence type="predicted"/>
<dbReference type="KEGG" id="vg:55005302"/>
<dbReference type="RefSeq" id="YP_009814181.1">
    <property type="nucleotide sequence ID" value="NC_048083.1"/>
</dbReference>
<organism evidence="1 2">
    <name type="scientific">Gordonia phage Getalong</name>
    <dbReference type="NCBI Taxonomy" id="2315531"/>
    <lineage>
        <taxon>Viruses</taxon>
        <taxon>Duplodnaviria</taxon>
        <taxon>Heunggongvirae</taxon>
        <taxon>Uroviricota</taxon>
        <taxon>Caudoviricetes</taxon>
        <taxon>Langleyhallvirinae</taxon>
        <taxon>Getalongvirus</taxon>
        <taxon>Getalongvirus getalong</taxon>
    </lineage>
</organism>
<sequence>MPHDLLDASCRLGWWVRWRGPDDYPYDLPQLRTTLSPKGFFQ</sequence>
<name>A0A386KEC4_9CAUD</name>
<protein>
    <submittedName>
        <fullName evidence="1">Uncharacterized protein</fullName>
    </submittedName>
</protein>
<gene>
    <name evidence="1" type="primary">68</name>
    <name evidence="1" type="ORF">SEA_GETALONG_68</name>
</gene>
<reference evidence="1 2" key="1">
    <citation type="submission" date="2018-08" db="EMBL/GenBank/DDBJ databases">
        <authorList>
            <person name="King R.A."/>
            <person name="Ngong N.B."/>
            <person name="Xu E.M."/>
            <person name="Austin H.D."/>
            <person name="Shervin T.J."/>
            <person name="Anderson J.K."/>
            <person name="Watkins T.N."/>
            <person name="Gaffney B.L."/>
            <person name="Staples A.K."/>
            <person name="Rinehart C.A."/>
            <person name="Rowland N.S."/>
            <person name="Garlena R.A."/>
            <person name="Russell D.A."/>
            <person name="Pope W.H."/>
            <person name="Jacobs-Sera D."/>
            <person name="Hendrix R.W."/>
            <person name="Hatfull G.F."/>
        </authorList>
    </citation>
    <scope>NUCLEOTIDE SEQUENCE [LARGE SCALE GENOMIC DNA]</scope>
</reference>
<evidence type="ECO:0000313" key="1">
    <source>
        <dbReference type="EMBL" id="AYD83928.1"/>
    </source>
</evidence>
<dbReference type="Proteomes" id="UP000278586">
    <property type="component" value="Segment"/>
</dbReference>